<gene>
    <name evidence="2" type="ORF">NC653_021500</name>
    <name evidence="3" type="ORF">NC653_021509</name>
</gene>
<evidence type="ECO:0000313" key="4">
    <source>
        <dbReference type="Proteomes" id="UP001164929"/>
    </source>
</evidence>
<keyword evidence="1" id="KW-0472">Membrane</keyword>
<dbReference type="AlphaFoldDB" id="A0AAD6MN42"/>
<keyword evidence="1" id="KW-1133">Transmembrane helix</keyword>
<keyword evidence="4" id="KW-1185">Reference proteome</keyword>
<protein>
    <submittedName>
        <fullName evidence="2">Uncharacterized protein</fullName>
    </submittedName>
</protein>
<proteinExistence type="predicted"/>
<dbReference type="EMBL" id="JAQIZT010000008">
    <property type="protein sequence ID" value="KAJ6988610.1"/>
    <property type="molecule type" value="Genomic_DNA"/>
</dbReference>
<name>A0AAD6MN42_9ROSI</name>
<comment type="caution">
    <text evidence="2">The sequence shown here is derived from an EMBL/GenBank/DDBJ whole genome shotgun (WGS) entry which is preliminary data.</text>
</comment>
<dbReference type="EMBL" id="JAQIZT010000008">
    <property type="protein sequence ID" value="KAJ6988601.1"/>
    <property type="molecule type" value="Genomic_DNA"/>
</dbReference>
<dbReference type="Proteomes" id="UP001164929">
    <property type="component" value="Chromosome 8"/>
</dbReference>
<sequence>MRNVLFLKTGVVSGLLTWMMLLALGINIISFHIFPLFGFWCKGEGLGTCGRRSTMV</sequence>
<reference evidence="2" key="1">
    <citation type="journal article" date="2023" name="Mol. Ecol. Resour.">
        <title>Chromosome-level genome assembly of a triploid poplar Populus alba 'Berolinensis'.</title>
        <authorList>
            <person name="Chen S."/>
            <person name="Yu Y."/>
            <person name="Wang X."/>
            <person name="Wang S."/>
            <person name="Zhang T."/>
            <person name="Zhou Y."/>
            <person name="He R."/>
            <person name="Meng N."/>
            <person name="Wang Y."/>
            <person name="Liu W."/>
            <person name="Liu Z."/>
            <person name="Liu J."/>
            <person name="Guo Q."/>
            <person name="Huang H."/>
            <person name="Sederoff R.R."/>
            <person name="Wang G."/>
            <person name="Qu G."/>
            <person name="Chen S."/>
        </authorList>
    </citation>
    <scope>NUCLEOTIDE SEQUENCE</scope>
    <source>
        <strain evidence="2">SC-2020</strain>
    </source>
</reference>
<evidence type="ECO:0000256" key="1">
    <source>
        <dbReference type="SAM" id="Phobius"/>
    </source>
</evidence>
<organism evidence="2 4">
    <name type="scientific">Populus alba x Populus x berolinensis</name>
    <dbReference type="NCBI Taxonomy" id="444605"/>
    <lineage>
        <taxon>Eukaryota</taxon>
        <taxon>Viridiplantae</taxon>
        <taxon>Streptophyta</taxon>
        <taxon>Embryophyta</taxon>
        <taxon>Tracheophyta</taxon>
        <taxon>Spermatophyta</taxon>
        <taxon>Magnoliopsida</taxon>
        <taxon>eudicotyledons</taxon>
        <taxon>Gunneridae</taxon>
        <taxon>Pentapetalae</taxon>
        <taxon>rosids</taxon>
        <taxon>fabids</taxon>
        <taxon>Malpighiales</taxon>
        <taxon>Salicaceae</taxon>
        <taxon>Saliceae</taxon>
        <taxon>Populus</taxon>
    </lineage>
</organism>
<accession>A0AAD6MN42</accession>
<evidence type="ECO:0000313" key="2">
    <source>
        <dbReference type="EMBL" id="KAJ6988601.1"/>
    </source>
</evidence>
<keyword evidence="1" id="KW-0812">Transmembrane</keyword>
<evidence type="ECO:0000313" key="3">
    <source>
        <dbReference type="EMBL" id="KAJ6988610.1"/>
    </source>
</evidence>
<feature type="transmembrane region" description="Helical" evidence="1">
    <location>
        <begin position="15"/>
        <end position="41"/>
    </location>
</feature>